<proteinExistence type="predicted"/>
<dbReference type="RefSeq" id="WP_230780905.1">
    <property type="nucleotide sequence ID" value="NZ_JAJNCT010000034.1"/>
</dbReference>
<evidence type="ECO:0000313" key="1">
    <source>
        <dbReference type="EMBL" id="MCD2167964.1"/>
    </source>
</evidence>
<dbReference type="EMBL" id="JAJNCT010000034">
    <property type="protein sequence ID" value="MCD2167964.1"/>
    <property type="molecule type" value="Genomic_DNA"/>
</dbReference>
<reference evidence="1 2" key="1">
    <citation type="submission" date="2021-11" db="EMBL/GenBank/DDBJ databases">
        <title>Genome sequence.</title>
        <authorList>
            <person name="Sun Q."/>
        </authorList>
    </citation>
    <scope>NUCLEOTIDE SEQUENCE [LARGE SCALE GENOMIC DNA]</scope>
    <source>
        <strain evidence="1 2">KCTC 12005</strain>
    </source>
</reference>
<accession>A0AAW4Y1X2</accession>
<gene>
    <name evidence="1" type="ORF">LPW39_22840</name>
</gene>
<keyword evidence="2" id="KW-1185">Reference proteome</keyword>
<name>A0AAW4Y1X2_9BURK</name>
<dbReference type="AlphaFoldDB" id="A0AAW4Y1X2"/>
<sequence>MHGVDETLRLETKNAVVNTARDLAHRRTPFIEGIRLLAALRFSDSRLENDPDFMLFVAIASETDHHPSPEVRKHCSQAWLEKCDSEALALHEEHLRLVRLACDRLIERFS</sequence>
<dbReference type="Proteomes" id="UP001199260">
    <property type="component" value="Unassembled WGS sequence"/>
</dbReference>
<comment type="caution">
    <text evidence="1">The sequence shown here is derived from an EMBL/GenBank/DDBJ whole genome shotgun (WGS) entry which is preliminary data.</text>
</comment>
<protein>
    <recommendedName>
        <fullName evidence="3">DUF2489 domain-containing protein</fullName>
    </recommendedName>
</protein>
<evidence type="ECO:0008006" key="3">
    <source>
        <dbReference type="Google" id="ProtNLM"/>
    </source>
</evidence>
<organism evidence="1 2">
    <name type="scientific">Comamonas koreensis</name>
    <dbReference type="NCBI Taxonomy" id="160825"/>
    <lineage>
        <taxon>Bacteria</taxon>
        <taxon>Pseudomonadati</taxon>
        <taxon>Pseudomonadota</taxon>
        <taxon>Betaproteobacteria</taxon>
        <taxon>Burkholderiales</taxon>
        <taxon>Comamonadaceae</taxon>
        <taxon>Comamonas</taxon>
    </lineage>
</organism>
<evidence type="ECO:0000313" key="2">
    <source>
        <dbReference type="Proteomes" id="UP001199260"/>
    </source>
</evidence>